<evidence type="ECO:0000313" key="2">
    <source>
        <dbReference type="Proteomes" id="UP000033966"/>
    </source>
</evidence>
<feature type="non-terminal residue" evidence="1">
    <location>
        <position position="31"/>
    </location>
</feature>
<sequence length="31" mass="3330">MKNLALFICGIILGGTLMFVGGLNKFQTSKN</sequence>
<dbReference type="AlphaFoldDB" id="A0A0G1P357"/>
<name>A0A0G1P357_9BACT</name>
<reference evidence="1 2" key="1">
    <citation type="journal article" date="2015" name="Nature">
        <title>rRNA introns, odd ribosomes, and small enigmatic genomes across a large radiation of phyla.</title>
        <authorList>
            <person name="Brown C.T."/>
            <person name="Hug L.A."/>
            <person name="Thomas B.C."/>
            <person name="Sharon I."/>
            <person name="Castelle C.J."/>
            <person name="Singh A."/>
            <person name="Wilkins M.J."/>
            <person name="Williams K.H."/>
            <person name="Banfield J.F."/>
        </authorList>
    </citation>
    <scope>NUCLEOTIDE SEQUENCE [LARGE SCALE GENOMIC DNA]</scope>
</reference>
<evidence type="ECO:0000313" key="1">
    <source>
        <dbReference type="EMBL" id="KKT90819.1"/>
    </source>
</evidence>
<dbReference type="EMBL" id="LCKF01000025">
    <property type="protein sequence ID" value="KKT90819.1"/>
    <property type="molecule type" value="Genomic_DNA"/>
</dbReference>
<comment type="caution">
    <text evidence="1">The sequence shown here is derived from an EMBL/GenBank/DDBJ whole genome shotgun (WGS) entry which is preliminary data.</text>
</comment>
<gene>
    <name evidence="1" type="ORF">UW92_C0025G0001</name>
</gene>
<proteinExistence type="predicted"/>
<organism evidence="1 2">
    <name type="scientific">Candidatus Jorgensenbacteria bacterium GW2011_GWA2_45_13</name>
    <dbReference type="NCBI Taxonomy" id="1618662"/>
    <lineage>
        <taxon>Bacteria</taxon>
        <taxon>Candidatus Joergenseniibacteriota</taxon>
    </lineage>
</organism>
<dbReference type="Proteomes" id="UP000033966">
    <property type="component" value="Unassembled WGS sequence"/>
</dbReference>
<accession>A0A0G1P357</accession>
<protein>
    <submittedName>
        <fullName evidence="1">Uncharacterized protein</fullName>
    </submittedName>
</protein>